<dbReference type="AlphaFoldDB" id="A0AAD9CTS8"/>
<sequence length="304" mass="33005">MTPVLDPNDYIIGSSHASTSSILSSSSSQPGLQRRKAISSRNSTRRRPGGPRPPPIQRQATTIHIASSADIRRLSITSTASTASSPSSFASSRTSVDSSILLTPPTTACDLPIQVVPKRPGRTVAPIHTQASLRVSLTKQASSNDIAHEAFDRASSASPPSIASPRSPSPSPSLGNPRSSVNESQSPVSQLLSPSSAYSETSPIDRVYDPRRARSIRLRMVQALARRNKRKPSSGYDETSSGALTGMSSATSDESAWPWGRSSKFGEWEREVFRSLAEERARKAEEERERGYAEWKEMAQDTRW</sequence>
<reference evidence="2" key="1">
    <citation type="submission" date="2023-02" db="EMBL/GenBank/DDBJ databases">
        <title>Identification and recombinant expression of a fungal hydrolase from Papiliotrema laurentii that hydrolyzes apple cutin and clears colloidal polyester polyurethane.</title>
        <authorList>
            <consortium name="DOE Joint Genome Institute"/>
            <person name="Roman V.A."/>
            <person name="Bojanowski C."/>
            <person name="Crable B.R."/>
            <person name="Wagner D.N."/>
            <person name="Hung C.S."/>
            <person name="Nadeau L.J."/>
            <person name="Schratz L."/>
            <person name="Haridas S."/>
            <person name="Pangilinan J."/>
            <person name="Lipzen A."/>
            <person name="Na H."/>
            <person name="Yan M."/>
            <person name="Ng V."/>
            <person name="Grigoriev I.V."/>
            <person name="Spatafora J.W."/>
            <person name="Barlow D."/>
            <person name="Biffinger J."/>
            <person name="Kelley-Loughnane N."/>
            <person name="Varaljay V.A."/>
            <person name="Crookes-Goodson W.J."/>
        </authorList>
    </citation>
    <scope>NUCLEOTIDE SEQUENCE</scope>
    <source>
        <strain evidence="2">5307AH</strain>
    </source>
</reference>
<feature type="region of interest" description="Disordered" evidence="1">
    <location>
        <begin position="151"/>
        <end position="210"/>
    </location>
</feature>
<feature type="compositionally biased region" description="Low complexity" evidence="1">
    <location>
        <begin position="78"/>
        <end position="95"/>
    </location>
</feature>
<feature type="compositionally biased region" description="Polar residues" evidence="1">
    <location>
        <begin position="236"/>
        <end position="254"/>
    </location>
</feature>
<proteinExistence type="predicted"/>
<organism evidence="2 3">
    <name type="scientific">Papiliotrema laurentii</name>
    <name type="common">Cryptococcus laurentii</name>
    <dbReference type="NCBI Taxonomy" id="5418"/>
    <lineage>
        <taxon>Eukaryota</taxon>
        <taxon>Fungi</taxon>
        <taxon>Dikarya</taxon>
        <taxon>Basidiomycota</taxon>
        <taxon>Agaricomycotina</taxon>
        <taxon>Tremellomycetes</taxon>
        <taxon>Tremellales</taxon>
        <taxon>Rhynchogastremaceae</taxon>
        <taxon>Papiliotrema</taxon>
    </lineage>
</organism>
<feature type="compositionally biased region" description="Basic residues" evidence="1">
    <location>
        <begin position="33"/>
        <end position="49"/>
    </location>
</feature>
<evidence type="ECO:0000313" key="3">
    <source>
        <dbReference type="Proteomes" id="UP001182556"/>
    </source>
</evidence>
<feature type="compositionally biased region" description="Low complexity" evidence="1">
    <location>
        <begin position="153"/>
        <end position="196"/>
    </location>
</feature>
<feature type="compositionally biased region" description="Low complexity" evidence="1">
    <location>
        <begin position="14"/>
        <end position="28"/>
    </location>
</feature>
<keyword evidence="3" id="KW-1185">Reference proteome</keyword>
<gene>
    <name evidence="2" type="ORF">DB88DRAFT_513396</name>
</gene>
<feature type="region of interest" description="Disordered" evidence="1">
    <location>
        <begin position="224"/>
        <end position="258"/>
    </location>
</feature>
<comment type="caution">
    <text evidence="2">The sequence shown here is derived from an EMBL/GenBank/DDBJ whole genome shotgun (WGS) entry which is preliminary data.</text>
</comment>
<dbReference type="EMBL" id="JAODAN010000011">
    <property type="protein sequence ID" value="KAK1921365.1"/>
    <property type="molecule type" value="Genomic_DNA"/>
</dbReference>
<evidence type="ECO:0000313" key="2">
    <source>
        <dbReference type="EMBL" id="KAK1921365.1"/>
    </source>
</evidence>
<evidence type="ECO:0000256" key="1">
    <source>
        <dbReference type="SAM" id="MobiDB-lite"/>
    </source>
</evidence>
<feature type="region of interest" description="Disordered" evidence="1">
    <location>
        <begin position="1"/>
        <end position="57"/>
    </location>
</feature>
<protein>
    <submittedName>
        <fullName evidence="2">Uncharacterized protein</fullName>
    </submittedName>
</protein>
<accession>A0AAD9CTS8</accession>
<feature type="region of interest" description="Disordered" evidence="1">
    <location>
        <begin position="78"/>
        <end position="97"/>
    </location>
</feature>
<dbReference type="Proteomes" id="UP001182556">
    <property type="component" value="Unassembled WGS sequence"/>
</dbReference>
<name>A0AAD9CTS8_PAPLA</name>